<feature type="region of interest" description="Disordered" evidence="1">
    <location>
        <begin position="210"/>
        <end position="229"/>
    </location>
</feature>
<dbReference type="STRING" id="4540.A0A3L6R0N6"/>
<organism evidence="2 3">
    <name type="scientific">Panicum miliaceum</name>
    <name type="common">Proso millet</name>
    <name type="synonym">Broomcorn millet</name>
    <dbReference type="NCBI Taxonomy" id="4540"/>
    <lineage>
        <taxon>Eukaryota</taxon>
        <taxon>Viridiplantae</taxon>
        <taxon>Streptophyta</taxon>
        <taxon>Embryophyta</taxon>
        <taxon>Tracheophyta</taxon>
        <taxon>Spermatophyta</taxon>
        <taxon>Magnoliopsida</taxon>
        <taxon>Liliopsida</taxon>
        <taxon>Poales</taxon>
        <taxon>Poaceae</taxon>
        <taxon>PACMAD clade</taxon>
        <taxon>Panicoideae</taxon>
        <taxon>Panicodae</taxon>
        <taxon>Paniceae</taxon>
        <taxon>Panicinae</taxon>
        <taxon>Panicum</taxon>
        <taxon>Panicum sect. Panicum</taxon>
    </lineage>
</organism>
<dbReference type="AlphaFoldDB" id="A0A3L6R0N6"/>
<gene>
    <name evidence="2" type="ORF">C2845_PM08G22930</name>
</gene>
<feature type="compositionally biased region" description="Low complexity" evidence="1">
    <location>
        <begin position="39"/>
        <end position="60"/>
    </location>
</feature>
<sequence>MRLRGDAGQASTHVSSGGGGPSCGWSPTMPSGKRPAVKSAAAGRGSPARGPGAAVRASPRSDQIVPSSRAAAVRGPSLPPIRARRVARRDGRRGCQQRGRRPPRGARYPCVSRGRLASAARGPAYPHDGRETSRLGSNVVIGEDGRARLTQIWIGGARSVQLRRRGRSAGPRLPAPAVARGEEQGGLAADVRAVACSFIATATVPVPRRGATSSWPLARSPTGPDAVPEVPAWLSTEAKDFMGM</sequence>
<feature type="region of interest" description="Disordered" evidence="1">
    <location>
        <begin position="1"/>
        <end position="109"/>
    </location>
</feature>
<name>A0A3L6R0N6_PANMI</name>
<reference evidence="3" key="1">
    <citation type="journal article" date="2019" name="Nat. Commun.">
        <title>The genome of broomcorn millet.</title>
        <authorList>
            <person name="Zou C."/>
            <person name="Miki D."/>
            <person name="Li D."/>
            <person name="Tang Q."/>
            <person name="Xiao L."/>
            <person name="Rajput S."/>
            <person name="Deng P."/>
            <person name="Jia W."/>
            <person name="Huang R."/>
            <person name="Zhang M."/>
            <person name="Sun Y."/>
            <person name="Hu J."/>
            <person name="Fu X."/>
            <person name="Schnable P.S."/>
            <person name="Li F."/>
            <person name="Zhang H."/>
            <person name="Feng B."/>
            <person name="Zhu X."/>
            <person name="Liu R."/>
            <person name="Schnable J.C."/>
            <person name="Zhu J.-K."/>
            <person name="Zhang H."/>
        </authorList>
    </citation>
    <scope>NUCLEOTIDE SEQUENCE [LARGE SCALE GENOMIC DNA]</scope>
</reference>
<evidence type="ECO:0000256" key="1">
    <source>
        <dbReference type="SAM" id="MobiDB-lite"/>
    </source>
</evidence>
<accession>A0A3L6R0N6</accession>
<protein>
    <submittedName>
        <fullName evidence="2">Uncharacterized protein</fullName>
    </submittedName>
</protein>
<dbReference type="Proteomes" id="UP000275267">
    <property type="component" value="Unassembled WGS sequence"/>
</dbReference>
<proteinExistence type="predicted"/>
<comment type="caution">
    <text evidence="2">The sequence shown here is derived from an EMBL/GenBank/DDBJ whole genome shotgun (WGS) entry which is preliminary data.</text>
</comment>
<dbReference type="EMBL" id="PQIB02000010">
    <property type="protein sequence ID" value="RLM92815.1"/>
    <property type="molecule type" value="Genomic_DNA"/>
</dbReference>
<evidence type="ECO:0000313" key="2">
    <source>
        <dbReference type="EMBL" id="RLM92815.1"/>
    </source>
</evidence>
<evidence type="ECO:0000313" key="3">
    <source>
        <dbReference type="Proteomes" id="UP000275267"/>
    </source>
</evidence>
<keyword evidence="3" id="KW-1185">Reference proteome</keyword>